<proteinExistence type="predicted"/>
<feature type="compositionally biased region" description="Low complexity" evidence="1">
    <location>
        <begin position="9"/>
        <end position="22"/>
    </location>
</feature>
<dbReference type="EMBL" id="OOIP01000016">
    <property type="protein sequence ID" value="SPO39934.1"/>
    <property type="molecule type" value="Genomic_DNA"/>
</dbReference>
<keyword evidence="2" id="KW-0812">Transmembrane</keyword>
<feature type="compositionally biased region" description="Basic residues" evidence="1">
    <location>
        <begin position="243"/>
        <end position="256"/>
    </location>
</feature>
<keyword evidence="2" id="KW-1133">Transmembrane helix</keyword>
<keyword evidence="2" id="KW-0472">Membrane</keyword>
<name>A0A5C3F5Z1_9BASI</name>
<feature type="region of interest" description="Disordered" evidence="1">
    <location>
        <begin position="1"/>
        <end position="126"/>
    </location>
</feature>
<gene>
    <name evidence="3" type="ORF">PSFLO_05415</name>
</gene>
<accession>A0A5C3F5Z1</accession>
<protein>
    <recommendedName>
        <fullName evidence="5">Late embryogenesis abundant protein LEA-2 subgroup domain-containing protein</fullName>
    </recommendedName>
</protein>
<sequence length="456" mass="49744">MSGRPNSFYDYSAAGGSAADAYNTPSAYGADQPYAGQHRPQHSTASQRDPAHLTSPTMAPATAPLQHEQGTGTGMYESRPTHSNGYAMANDDDDDDDEDEDWNVYDDFNMTRPLSSVPNRDSMSGLQANQEGYWDASTPGTAGGDSKADLQTPYSDYPQRKSLLNSEAFGFDVRNADPRRSLPPVHAGMGGGAADGSREANRVSMLSGAGPKHADSTTGIELITVPALGTEFSKEEMRDMTRKTKKKKKRQAKKRRLGMWAKGDDHLWGWLSPRVAVFIAFIFLAMLGVMLYFVIPRVPSFAFLTTNPVTAVPDGASMKVHHSPTNFSMTMDLNLRADNSDGWIPSVAKDMQVTVYDATQNKKVGEGKVKRMSFPGHKRTVFKFPVDFSYVSLNATGDTTFLNFYTACGPKQPNTPRPSLNLRVVLKFGIQGLIGSKGSSTTVGNLECPFALQNYE</sequence>
<evidence type="ECO:0000313" key="3">
    <source>
        <dbReference type="EMBL" id="SPO39934.1"/>
    </source>
</evidence>
<dbReference type="OrthoDB" id="5582002at2759"/>
<dbReference type="AlphaFoldDB" id="A0A5C3F5Z1"/>
<evidence type="ECO:0000313" key="4">
    <source>
        <dbReference type="Proteomes" id="UP000323386"/>
    </source>
</evidence>
<feature type="transmembrane region" description="Helical" evidence="2">
    <location>
        <begin position="275"/>
        <end position="295"/>
    </location>
</feature>
<dbReference type="Proteomes" id="UP000323386">
    <property type="component" value="Unassembled WGS sequence"/>
</dbReference>
<feature type="compositionally biased region" description="Acidic residues" evidence="1">
    <location>
        <begin position="90"/>
        <end position="104"/>
    </location>
</feature>
<evidence type="ECO:0008006" key="5">
    <source>
        <dbReference type="Google" id="ProtNLM"/>
    </source>
</evidence>
<evidence type="ECO:0000256" key="1">
    <source>
        <dbReference type="SAM" id="MobiDB-lite"/>
    </source>
</evidence>
<keyword evidence="4" id="KW-1185">Reference proteome</keyword>
<reference evidence="3 4" key="1">
    <citation type="submission" date="2018-03" db="EMBL/GenBank/DDBJ databases">
        <authorList>
            <person name="Guldener U."/>
        </authorList>
    </citation>
    <scope>NUCLEOTIDE SEQUENCE [LARGE SCALE GENOMIC DNA]</scope>
    <source>
        <strain evidence="3 4">DAOM196992</strain>
    </source>
</reference>
<organism evidence="3 4">
    <name type="scientific">Pseudozyma flocculosa</name>
    <dbReference type="NCBI Taxonomy" id="84751"/>
    <lineage>
        <taxon>Eukaryota</taxon>
        <taxon>Fungi</taxon>
        <taxon>Dikarya</taxon>
        <taxon>Basidiomycota</taxon>
        <taxon>Ustilaginomycotina</taxon>
        <taxon>Ustilaginomycetes</taxon>
        <taxon>Ustilaginales</taxon>
        <taxon>Ustilaginaceae</taxon>
        <taxon>Pseudozyma</taxon>
    </lineage>
</organism>
<feature type="region of interest" description="Disordered" evidence="1">
    <location>
        <begin position="235"/>
        <end position="256"/>
    </location>
</feature>
<feature type="compositionally biased region" description="Polar residues" evidence="1">
    <location>
        <begin position="112"/>
        <end position="126"/>
    </location>
</feature>
<evidence type="ECO:0000256" key="2">
    <source>
        <dbReference type="SAM" id="Phobius"/>
    </source>
</evidence>